<dbReference type="Gene3D" id="3.40.30.10">
    <property type="entry name" value="Glutaredoxin"/>
    <property type="match status" value="1"/>
</dbReference>
<dbReference type="SUPFAM" id="SSF47616">
    <property type="entry name" value="GST C-terminal domain-like"/>
    <property type="match status" value="1"/>
</dbReference>
<dbReference type="RefSeq" id="WP_112140836.1">
    <property type="nucleotide sequence ID" value="NZ_CP016181.1"/>
</dbReference>
<accession>A0A2Z4PWG6</accession>
<dbReference type="EMBL" id="CP016181">
    <property type="protein sequence ID" value="AWY01926.1"/>
    <property type="molecule type" value="Genomic_DNA"/>
</dbReference>
<dbReference type="SUPFAM" id="SSF52833">
    <property type="entry name" value="Thioredoxin-like"/>
    <property type="match status" value="1"/>
</dbReference>
<dbReference type="Gene3D" id="1.20.1050.10">
    <property type="match status" value="1"/>
</dbReference>
<name>A0A2Z4PWG6_9GAMM</name>
<dbReference type="PROSITE" id="PS50404">
    <property type="entry name" value="GST_NTER"/>
    <property type="match status" value="1"/>
</dbReference>
<evidence type="ECO:0000313" key="3">
    <source>
        <dbReference type="EMBL" id="AWY01926.1"/>
    </source>
</evidence>
<dbReference type="Pfam" id="PF13410">
    <property type="entry name" value="GST_C_2"/>
    <property type="match status" value="1"/>
</dbReference>
<protein>
    <submittedName>
        <fullName evidence="3">Glutathione S-transferase</fullName>
    </submittedName>
</protein>
<proteinExistence type="predicted"/>
<evidence type="ECO:0000259" key="2">
    <source>
        <dbReference type="PROSITE" id="PS50405"/>
    </source>
</evidence>
<dbReference type="OrthoDB" id="9813092at2"/>
<keyword evidence="3" id="KW-0808">Transferase</keyword>
<organism evidence="3 4">
    <name type="scientific">Marinomonas primoryensis</name>
    <dbReference type="NCBI Taxonomy" id="178399"/>
    <lineage>
        <taxon>Bacteria</taxon>
        <taxon>Pseudomonadati</taxon>
        <taxon>Pseudomonadota</taxon>
        <taxon>Gammaproteobacteria</taxon>
        <taxon>Oceanospirillales</taxon>
        <taxon>Oceanospirillaceae</taxon>
        <taxon>Marinomonas</taxon>
    </lineage>
</organism>
<dbReference type="Pfam" id="PF13417">
    <property type="entry name" value="GST_N_3"/>
    <property type="match status" value="1"/>
</dbReference>
<dbReference type="PANTHER" id="PTHR43968">
    <property type="match status" value="1"/>
</dbReference>
<reference evidence="3 4" key="1">
    <citation type="submission" date="2016-06" db="EMBL/GenBank/DDBJ databases">
        <title>The sequenced genome of the ice-adhering bacterium Marinomonas primoryensis, from Antarctica.</title>
        <authorList>
            <person name="Graham L."/>
            <person name="Vance T.D.R."/>
            <person name="Davies P.L."/>
        </authorList>
    </citation>
    <scope>NUCLEOTIDE SEQUENCE [LARGE SCALE GENOMIC DNA]</scope>
    <source>
        <strain evidence="3 4">AceL</strain>
    </source>
</reference>
<dbReference type="InterPro" id="IPR036249">
    <property type="entry name" value="Thioredoxin-like_sf"/>
</dbReference>
<dbReference type="PANTHER" id="PTHR43968:SF6">
    <property type="entry name" value="GLUTATHIONE S-TRANSFERASE OMEGA"/>
    <property type="match status" value="1"/>
</dbReference>
<dbReference type="InterPro" id="IPR050983">
    <property type="entry name" value="GST_Omega/HSP26"/>
</dbReference>
<dbReference type="InterPro" id="IPR004045">
    <property type="entry name" value="Glutathione_S-Trfase_N"/>
</dbReference>
<sequence length="225" mass="26170">MLEVDVLPVLYSFRRCPYAIRARYVIDLLGVPVYLREVTLKSKPAALLSLGGRSSVPQLIDVDGARYPESLDIIFWALSKADGCISLDALWPFQIIKQNKVKAWIKYNDRFFKYWLDRYKYADLHPEFSGVYYRRRGEAFLQRLDKRLKKSAFIFGESVSVADIAVFPFVRQFAAVDQAWFELSEYHNVKVWLANFLNSERFKSVVMVKNTAWEAGQEEILFPAC</sequence>
<dbReference type="AlphaFoldDB" id="A0A2Z4PWG6"/>
<evidence type="ECO:0000313" key="4">
    <source>
        <dbReference type="Proteomes" id="UP000249898"/>
    </source>
</evidence>
<evidence type="ECO:0000259" key="1">
    <source>
        <dbReference type="PROSITE" id="PS50404"/>
    </source>
</evidence>
<dbReference type="GO" id="GO:0005737">
    <property type="term" value="C:cytoplasm"/>
    <property type="evidence" value="ECO:0007669"/>
    <property type="project" value="TreeGrafter"/>
</dbReference>
<dbReference type="Proteomes" id="UP000249898">
    <property type="component" value="Chromosome"/>
</dbReference>
<dbReference type="PROSITE" id="PS50405">
    <property type="entry name" value="GST_CTER"/>
    <property type="match status" value="1"/>
</dbReference>
<gene>
    <name evidence="3" type="ORF">A8139_19685</name>
</gene>
<dbReference type="InterPro" id="IPR036282">
    <property type="entry name" value="Glutathione-S-Trfase_C_sf"/>
</dbReference>
<dbReference type="GO" id="GO:0016740">
    <property type="term" value="F:transferase activity"/>
    <property type="evidence" value="ECO:0007669"/>
    <property type="project" value="UniProtKB-KW"/>
</dbReference>
<dbReference type="CDD" id="cd03196">
    <property type="entry name" value="GST_C_5"/>
    <property type="match status" value="1"/>
</dbReference>
<feature type="domain" description="GST N-terminal" evidence="1">
    <location>
        <begin position="6"/>
        <end position="85"/>
    </location>
</feature>
<dbReference type="InterPro" id="IPR010987">
    <property type="entry name" value="Glutathione-S-Trfase_C-like"/>
</dbReference>
<feature type="domain" description="GST C-terminal" evidence="2">
    <location>
        <begin position="94"/>
        <end position="225"/>
    </location>
</feature>